<reference evidence="2" key="1">
    <citation type="submission" date="2018-06" db="EMBL/GenBank/DDBJ databases">
        <authorList>
            <person name="Guldener U."/>
        </authorList>
    </citation>
    <scope>NUCLEOTIDE SEQUENCE [LARGE SCALE GENOMIC DNA]</scope>
    <source>
        <strain evidence="2">UTAD17</strain>
    </source>
</reference>
<protein>
    <submittedName>
        <fullName evidence="1">Probable Translation machinery-associated protein 10</fullName>
    </submittedName>
</protein>
<evidence type="ECO:0000313" key="1">
    <source>
        <dbReference type="EMBL" id="SSD59286.1"/>
    </source>
</evidence>
<accession>A0A376B3M4</accession>
<gene>
    <name evidence="1" type="ORF">SCODWIG_01047</name>
</gene>
<sequence length="86" mass="9778">MTRTNKWTIHEAKSNSKFFTHNGNFGEDPNHVKKEGCGKGNWGKAGDEINDLIDSGEIPPVYGKVRRGSNSQYNEDKFEVLQHFHT</sequence>
<dbReference type="OrthoDB" id="2122308at2759"/>
<dbReference type="Proteomes" id="UP000262825">
    <property type="component" value="Unassembled WGS sequence"/>
</dbReference>
<dbReference type="AlphaFoldDB" id="A0A376B3M4"/>
<proteinExistence type="predicted"/>
<evidence type="ECO:0000313" key="2">
    <source>
        <dbReference type="Proteomes" id="UP000262825"/>
    </source>
</evidence>
<dbReference type="EMBL" id="UFAJ01000117">
    <property type="protein sequence ID" value="SSD59286.1"/>
    <property type="molecule type" value="Genomic_DNA"/>
</dbReference>
<organism evidence="1 2">
    <name type="scientific">Saccharomycodes ludwigii</name>
    <dbReference type="NCBI Taxonomy" id="36035"/>
    <lineage>
        <taxon>Eukaryota</taxon>
        <taxon>Fungi</taxon>
        <taxon>Dikarya</taxon>
        <taxon>Ascomycota</taxon>
        <taxon>Saccharomycotina</taxon>
        <taxon>Saccharomycetes</taxon>
        <taxon>Saccharomycodales</taxon>
        <taxon>Saccharomycodaceae</taxon>
        <taxon>Saccharomycodes</taxon>
    </lineage>
</organism>
<dbReference type="VEuPathDB" id="FungiDB:SCODWIG_01047"/>
<keyword evidence="2" id="KW-1185">Reference proteome</keyword>
<name>A0A376B3M4_9ASCO</name>